<dbReference type="InterPro" id="IPR036962">
    <property type="entry name" value="Glyco_hydro_3_N_sf"/>
</dbReference>
<dbReference type="Proteomes" id="UP000780875">
    <property type="component" value="Unassembled WGS sequence"/>
</dbReference>
<evidence type="ECO:0000256" key="3">
    <source>
        <dbReference type="ARBA" id="ARBA00023277"/>
    </source>
</evidence>
<keyword evidence="3" id="KW-0119">Carbohydrate metabolism</keyword>
<dbReference type="Pfam" id="PF14310">
    <property type="entry name" value="Fn3-like"/>
    <property type="match status" value="1"/>
</dbReference>
<dbReference type="Gene3D" id="3.20.20.300">
    <property type="entry name" value="Glycoside hydrolase, family 3, N-terminal domain"/>
    <property type="match status" value="1"/>
</dbReference>
<dbReference type="Gene3D" id="3.40.50.1700">
    <property type="entry name" value="Glycoside hydrolase family 3 C-terminal domain"/>
    <property type="match status" value="1"/>
</dbReference>
<comment type="similarity">
    <text evidence="1 4">Belongs to the glycosyl hydrolase 3 family.</text>
</comment>
<keyword evidence="6" id="KW-0732">Signal</keyword>
<dbReference type="PROSITE" id="PS00775">
    <property type="entry name" value="GLYCOSYL_HYDROL_F3"/>
    <property type="match status" value="1"/>
</dbReference>
<feature type="chain" id="PRO_5045032211" evidence="6">
    <location>
        <begin position="31"/>
        <end position="747"/>
    </location>
</feature>
<keyword evidence="2 4" id="KW-0378">Hydrolase</keyword>
<protein>
    <submittedName>
        <fullName evidence="9">Glycoside hydrolase family 3 C-terminal domain-containing protein</fullName>
    </submittedName>
</protein>
<dbReference type="PANTHER" id="PTHR42715">
    <property type="entry name" value="BETA-GLUCOSIDASE"/>
    <property type="match status" value="1"/>
</dbReference>
<evidence type="ECO:0000313" key="10">
    <source>
        <dbReference type="Proteomes" id="UP000780875"/>
    </source>
</evidence>
<dbReference type="InterPro" id="IPR050288">
    <property type="entry name" value="Cellulose_deg_GH3"/>
</dbReference>
<dbReference type="Pfam" id="PF01915">
    <property type="entry name" value="Glyco_hydro_3_C"/>
    <property type="match status" value="1"/>
</dbReference>
<gene>
    <name evidence="8" type="ORF">K8U61_17840</name>
    <name evidence="9" type="ORF">K8U61_21635</name>
</gene>
<keyword evidence="4" id="KW-0326">Glycosidase</keyword>
<reference evidence="9 10" key="1">
    <citation type="submission" date="2021-09" db="EMBL/GenBank/DDBJ databases">
        <title>Whole genome sequence of Nocardioides sp. GBK3QG-3.</title>
        <authorList>
            <person name="Tuo L."/>
        </authorList>
    </citation>
    <scope>NUCLEOTIDE SEQUENCE [LARGE SCALE GENOMIC DNA]</scope>
    <source>
        <strain evidence="9 10">GBK3QG-3</strain>
    </source>
</reference>
<organism evidence="9 10">
    <name type="scientific">Nocardioides mangrovi</name>
    <dbReference type="NCBI Taxonomy" id="2874580"/>
    <lineage>
        <taxon>Bacteria</taxon>
        <taxon>Bacillati</taxon>
        <taxon>Actinomycetota</taxon>
        <taxon>Actinomycetes</taxon>
        <taxon>Propionibacteriales</taxon>
        <taxon>Nocardioidaceae</taxon>
        <taxon>Nocardioides</taxon>
    </lineage>
</organism>
<dbReference type="SUPFAM" id="SSF52279">
    <property type="entry name" value="Beta-D-glucan exohydrolase, C-terminal domain"/>
    <property type="match status" value="1"/>
</dbReference>
<proteinExistence type="inferred from homology"/>
<evidence type="ECO:0000256" key="1">
    <source>
        <dbReference type="ARBA" id="ARBA00005336"/>
    </source>
</evidence>
<dbReference type="InterPro" id="IPR026891">
    <property type="entry name" value="Fn3-like"/>
</dbReference>
<evidence type="ECO:0000313" key="9">
    <source>
        <dbReference type="EMBL" id="MBZ5740787.1"/>
    </source>
</evidence>
<evidence type="ECO:0000256" key="5">
    <source>
        <dbReference type="SAM" id="MobiDB-lite"/>
    </source>
</evidence>
<dbReference type="SUPFAM" id="SSF51445">
    <property type="entry name" value="(Trans)glycosidases"/>
    <property type="match status" value="1"/>
</dbReference>
<evidence type="ECO:0000259" key="7">
    <source>
        <dbReference type="SMART" id="SM01217"/>
    </source>
</evidence>
<dbReference type="GO" id="GO:0016787">
    <property type="term" value="F:hydrolase activity"/>
    <property type="evidence" value="ECO:0007669"/>
    <property type="project" value="UniProtKB-KW"/>
</dbReference>
<dbReference type="InterPro" id="IPR002772">
    <property type="entry name" value="Glyco_hydro_3_C"/>
</dbReference>
<evidence type="ECO:0000256" key="2">
    <source>
        <dbReference type="ARBA" id="ARBA00022801"/>
    </source>
</evidence>
<sequence>MTRLRPPAVLAAVALAAAALTGSVGGTATAATSPDGACAAWMDPHDSPSARARALVSAMSEDQELHMVTFGDRPPYLLYYGTAGHVTGIPDLCVPDLVLSDAGSGVAGLQVSTTTFPSGVAQASTWDPRLQRRVGRAIGEEAHQKGINVMLGPGMNIARTPYNGRNFEYFGEDPYLTSQMTVPFIEGIQDNPVIADAKHYALNDQETDRMTVDVRADERTMREIYLPPFEAAVKKADVGSVMCSYNQVGGAYACENPGLLTGILRDDWGFDGFVVSDWGAVHSTAPSAMAGLDLEMHAVPFSAPSTPVYGGGGRYFGASDMQAALDDGSLTRARLDEMVRNIVRPMFRLGLFDDPVDPSATSYLSDASTDAHLATARRVASEATVLLKNRDDLLPLGDPPGSVPTGRTIAVIGYAANPVGAASTTGGGGSSHGSGLPPSVVSPLQGMLDEAAARGDTVVYTEGSSVADARAAAAAADVAIVVASDGSSEGSDRTDLDMEPNACATLLCTRLPLQQEQMVSAVTAANPDSVVVLDVGGPVRMPWLDDAGAVLVTWYAGLQHGASLARIVYGEDEPSGRLPQTFPVDEEQVAMKPAQYPGVDGTVTYSEGLEVGYRWYDAHGQKPLFPFGFGLGYTTFDLRDLAVRRTGAGAVVRLTVQNTGDRAGSAVPQVYVGAPAAAGEPPWQLKGFDKVRLRPGESTRVTLRLDRRAFSRWSTARHGWVVTPGTYRIAVGRSSRDLPLRDTVTMR</sequence>
<dbReference type="InterPro" id="IPR017853">
    <property type="entry name" value="GH"/>
</dbReference>
<keyword evidence="10" id="KW-1185">Reference proteome</keyword>
<dbReference type="InterPro" id="IPR036881">
    <property type="entry name" value="Glyco_hydro_3_C_sf"/>
</dbReference>
<dbReference type="Gene3D" id="2.60.40.10">
    <property type="entry name" value="Immunoglobulins"/>
    <property type="match status" value="1"/>
</dbReference>
<dbReference type="EMBL" id="JAIQZJ010000017">
    <property type="protein sequence ID" value="MBZ5740787.1"/>
    <property type="molecule type" value="Genomic_DNA"/>
</dbReference>
<dbReference type="SMART" id="SM01217">
    <property type="entry name" value="Fn3_like"/>
    <property type="match status" value="1"/>
</dbReference>
<evidence type="ECO:0000256" key="4">
    <source>
        <dbReference type="RuleBase" id="RU361161"/>
    </source>
</evidence>
<feature type="signal peptide" evidence="6">
    <location>
        <begin position="1"/>
        <end position="30"/>
    </location>
</feature>
<feature type="compositionally biased region" description="Low complexity" evidence="5">
    <location>
        <begin position="433"/>
        <end position="443"/>
    </location>
</feature>
<feature type="region of interest" description="Disordered" evidence="5">
    <location>
        <begin position="423"/>
        <end position="443"/>
    </location>
</feature>
<dbReference type="EMBL" id="JAIQZJ010000011">
    <property type="protein sequence ID" value="MBZ5740042.1"/>
    <property type="molecule type" value="Genomic_DNA"/>
</dbReference>
<evidence type="ECO:0000313" key="8">
    <source>
        <dbReference type="EMBL" id="MBZ5740042.1"/>
    </source>
</evidence>
<dbReference type="InterPro" id="IPR019800">
    <property type="entry name" value="Glyco_hydro_3_AS"/>
</dbReference>
<dbReference type="Pfam" id="PF00933">
    <property type="entry name" value="Glyco_hydro_3"/>
    <property type="match status" value="1"/>
</dbReference>
<feature type="domain" description="Fibronectin type III-like" evidence="7">
    <location>
        <begin position="666"/>
        <end position="735"/>
    </location>
</feature>
<comment type="caution">
    <text evidence="9">The sequence shown here is derived from an EMBL/GenBank/DDBJ whole genome shotgun (WGS) entry which is preliminary data.</text>
</comment>
<dbReference type="PRINTS" id="PR00133">
    <property type="entry name" value="GLHYDRLASE3"/>
</dbReference>
<name>A0ABS7UJL9_9ACTN</name>
<dbReference type="InterPro" id="IPR001764">
    <property type="entry name" value="Glyco_hydro_3_N"/>
</dbReference>
<dbReference type="PANTHER" id="PTHR42715:SF10">
    <property type="entry name" value="BETA-GLUCOSIDASE"/>
    <property type="match status" value="1"/>
</dbReference>
<dbReference type="InterPro" id="IPR013783">
    <property type="entry name" value="Ig-like_fold"/>
</dbReference>
<dbReference type="RefSeq" id="WP_224124397.1">
    <property type="nucleotide sequence ID" value="NZ_JAIQZJ010000011.1"/>
</dbReference>
<evidence type="ECO:0000256" key="6">
    <source>
        <dbReference type="SAM" id="SignalP"/>
    </source>
</evidence>
<accession>A0ABS7UJL9</accession>